<evidence type="ECO:0000313" key="8">
    <source>
        <dbReference type="Proteomes" id="UP000886595"/>
    </source>
</evidence>
<dbReference type="AlphaFoldDB" id="A0A8X7QXE0"/>
<dbReference type="SUPFAM" id="SSF51905">
    <property type="entry name" value="FAD/NAD(P)-binding domain"/>
    <property type="match status" value="2"/>
</dbReference>
<dbReference type="InterPro" id="IPR050346">
    <property type="entry name" value="FMO-like"/>
</dbReference>
<keyword evidence="8" id="KW-1185">Reference proteome</keyword>
<dbReference type="PANTHER" id="PTHR23023">
    <property type="entry name" value="DIMETHYLANILINE MONOOXYGENASE"/>
    <property type="match status" value="1"/>
</dbReference>
<dbReference type="EC" id="1.-.-.-" evidence="6"/>
<protein>
    <recommendedName>
        <fullName evidence="6">Flavin-containing monooxygenase</fullName>
        <ecNumber evidence="6">1.-.-.-</ecNumber>
    </recommendedName>
</protein>
<dbReference type="InterPro" id="IPR020946">
    <property type="entry name" value="Flavin_mOase-like"/>
</dbReference>
<keyword evidence="3 6" id="KW-0274">FAD</keyword>
<dbReference type="GO" id="GO:0050660">
    <property type="term" value="F:flavin adenine dinucleotide binding"/>
    <property type="evidence" value="ECO:0007669"/>
    <property type="project" value="InterPro"/>
</dbReference>
<evidence type="ECO:0000256" key="2">
    <source>
        <dbReference type="ARBA" id="ARBA00022630"/>
    </source>
</evidence>
<evidence type="ECO:0000256" key="5">
    <source>
        <dbReference type="ARBA" id="ARBA00023002"/>
    </source>
</evidence>
<keyword evidence="2 6" id="KW-0285">Flavoprotein</keyword>
<gene>
    <name evidence="7" type="ORF">Bca52824_059888</name>
</gene>
<dbReference type="PRINTS" id="PR00370">
    <property type="entry name" value="FMOXYGENASE"/>
</dbReference>
<accession>A0A8X7QXE0</accession>
<evidence type="ECO:0000256" key="4">
    <source>
        <dbReference type="ARBA" id="ARBA00022857"/>
    </source>
</evidence>
<dbReference type="PIRSF" id="PIRSF000332">
    <property type="entry name" value="FMO"/>
    <property type="match status" value="1"/>
</dbReference>
<dbReference type="Pfam" id="PF00743">
    <property type="entry name" value="FMO-like"/>
    <property type="match status" value="2"/>
</dbReference>
<keyword evidence="4" id="KW-0521">NADP</keyword>
<dbReference type="EMBL" id="JAAMPC010000012">
    <property type="protein sequence ID" value="KAG2277333.1"/>
    <property type="molecule type" value="Genomic_DNA"/>
</dbReference>
<evidence type="ECO:0000256" key="3">
    <source>
        <dbReference type="ARBA" id="ARBA00022827"/>
    </source>
</evidence>
<name>A0A8X7QXE0_BRACI</name>
<evidence type="ECO:0000313" key="7">
    <source>
        <dbReference type="EMBL" id="KAG2277333.1"/>
    </source>
</evidence>
<dbReference type="Gene3D" id="3.50.50.60">
    <property type="entry name" value="FAD/NAD(P)-binding domain"/>
    <property type="match status" value="2"/>
</dbReference>
<organism evidence="7 8">
    <name type="scientific">Brassica carinata</name>
    <name type="common">Ethiopian mustard</name>
    <name type="synonym">Abyssinian cabbage</name>
    <dbReference type="NCBI Taxonomy" id="52824"/>
    <lineage>
        <taxon>Eukaryota</taxon>
        <taxon>Viridiplantae</taxon>
        <taxon>Streptophyta</taxon>
        <taxon>Embryophyta</taxon>
        <taxon>Tracheophyta</taxon>
        <taxon>Spermatophyta</taxon>
        <taxon>Magnoliopsida</taxon>
        <taxon>eudicotyledons</taxon>
        <taxon>Gunneridae</taxon>
        <taxon>Pentapetalae</taxon>
        <taxon>rosids</taxon>
        <taxon>malvids</taxon>
        <taxon>Brassicales</taxon>
        <taxon>Brassicaceae</taxon>
        <taxon>Brassiceae</taxon>
        <taxon>Brassica</taxon>
    </lineage>
</organism>
<dbReference type="OrthoDB" id="66881at2759"/>
<comment type="similarity">
    <text evidence="1 6">Belongs to the FMO family.</text>
</comment>
<keyword evidence="5 6" id="KW-0560">Oxidoreductase</keyword>
<evidence type="ECO:0000256" key="6">
    <source>
        <dbReference type="RuleBase" id="RU361177"/>
    </source>
</evidence>
<keyword evidence="6" id="KW-0503">Monooxygenase</keyword>
<dbReference type="InterPro" id="IPR036188">
    <property type="entry name" value="FAD/NAD-bd_sf"/>
</dbReference>
<sequence length="463" mass="52522">MTPSLSPTTSHHVAVIGAGAAGLVAARELRREGHSVVVFERQKQVGGTWIYTDHVETDPLSVDPTRTVVHSSVYASLRTNLPRECMGYLDFPLVVRSGDPRRFPSHGEVLAYLQDFAKEFAIEEMIRFGTAVERVAPESEGGNRKWRVESTETEKRVRRDEVYDAVVVCSGHYTEPRLADIPGNLKICYLCHFKNVEEVELHRKSGTDKFLARKEMHSHNYRIPEPFKDQVVVLIGNSASAVDISRDIAGHAKEVHVAGRSNAADTLSNSPIDRFHEDGSVVFQNGKTILVDVIMHCTGYKYHYPFLETNGSVTVDDNRVGPLYKDVFPPALAPYISFIGIPSQVSPFRLFELQSKWISGVLSGRIILPSKEDMMKDIKYFYATVEAQGIPKRYTHRTQFEYNDWLASQCGCSETEQWRKEMYLTTGVRKRAHPETYRDEWEDHHLISQASQDFSLYTLTCNM</sequence>
<dbReference type="InterPro" id="IPR000960">
    <property type="entry name" value="Flavin_mOase"/>
</dbReference>
<comment type="caution">
    <text evidence="7">The sequence shown here is derived from an EMBL/GenBank/DDBJ whole genome shotgun (WGS) entry which is preliminary data.</text>
</comment>
<dbReference type="GO" id="GO:0050661">
    <property type="term" value="F:NADP binding"/>
    <property type="evidence" value="ECO:0007669"/>
    <property type="project" value="InterPro"/>
</dbReference>
<dbReference type="GO" id="GO:0004499">
    <property type="term" value="F:N,N-dimethylaniline monooxygenase activity"/>
    <property type="evidence" value="ECO:0007669"/>
    <property type="project" value="InterPro"/>
</dbReference>
<dbReference type="Proteomes" id="UP000886595">
    <property type="component" value="Unassembled WGS sequence"/>
</dbReference>
<evidence type="ECO:0000256" key="1">
    <source>
        <dbReference type="ARBA" id="ARBA00009183"/>
    </source>
</evidence>
<reference evidence="7 8" key="1">
    <citation type="submission" date="2020-02" db="EMBL/GenBank/DDBJ databases">
        <authorList>
            <person name="Ma Q."/>
            <person name="Huang Y."/>
            <person name="Song X."/>
            <person name="Pei D."/>
        </authorList>
    </citation>
    <scope>NUCLEOTIDE SEQUENCE [LARGE SCALE GENOMIC DNA]</scope>
    <source>
        <strain evidence="7">Sxm20200214</strain>
        <tissue evidence="7">Leaf</tissue>
    </source>
</reference>
<proteinExistence type="inferred from homology"/>
<comment type="cofactor">
    <cofactor evidence="6">
        <name>FAD</name>
        <dbReference type="ChEBI" id="CHEBI:57692"/>
    </cofactor>
</comment>